<dbReference type="GO" id="GO:0061844">
    <property type="term" value="P:antimicrobial humoral immune response mediated by antimicrobial peptide"/>
    <property type="evidence" value="ECO:0007669"/>
    <property type="project" value="TreeGrafter"/>
</dbReference>
<keyword evidence="9" id="KW-0044">Antibiotic</keyword>
<keyword evidence="5" id="KW-0964">Secreted</keyword>
<evidence type="ECO:0000256" key="4">
    <source>
        <dbReference type="ARBA" id="ARBA00020494"/>
    </source>
</evidence>
<protein>
    <recommendedName>
        <fullName evidence="4">Liver-expressed antimicrobial peptide 2</fullName>
    </recommendedName>
</protein>
<evidence type="ECO:0000256" key="3">
    <source>
        <dbReference type="ARBA" id="ARBA00008047"/>
    </source>
</evidence>
<dbReference type="InterPro" id="IPR009955">
    <property type="entry name" value="LEAP-2"/>
</dbReference>
<keyword evidence="7" id="KW-0165">Cleavage on pair of basic residues</keyword>
<feature type="signal peptide" evidence="11">
    <location>
        <begin position="1"/>
        <end position="24"/>
    </location>
</feature>
<dbReference type="GO" id="GO:0042742">
    <property type="term" value="P:defense response to bacterium"/>
    <property type="evidence" value="ECO:0007669"/>
    <property type="project" value="UniProtKB-KW"/>
</dbReference>
<accession>A0A8C9STD5</accession>
<reference evidence="12" key="3">
    <citation type="submission" date="2025-09" db="UniProtKB">
        <authorList>
            <consortium name="Ensembl"/>
        </authorList>
    </citation>
    <scope>IDENTIFICATION</scope>
</reference>
<evidence type="ECO:0000256" key="7">
    <source>
        <dbReference type="ARBA" id="ARBA00022685"/>
    </source>
</evidence>
<dbReference type="Gene3D" id="4.10.40.50">
    <property type="match status" value="1"/>
</dbReference>
<evidence type="ECO:0000256" key="1">
    <source>
        <dbReference type="ARBA" id="ARBA00002585"/>
    </source>
</evidence>
<keyword evidence="8 11" id="KW-0732">Signal</keyword>
<dbReference type="AlphaFoldDB" id="A0A8C9STD5"/>
<reference evidence="12" key="2">
    <citation type="submission" date="2025-08" db="UniProtKB">
        <authorList>
            <consortium name="Ensembl"/>
        </authorList>
    </citation>
    <scope>IDENTIFICATION</scope>
</reference>
<dbReference type="PANTHER" id="PTHR21007">
    <property type="entry name" value="LIVER EXPRESSED ANTIMICROBIAL PEPTIDE 2"/>
    <property type="match status" value="1"/>
</dbReference>
<organism evidence="12 13">
    <name type="scientific">Scleropages formosus</name>
    <name type="common">Asian bonytongue</name>
    <name type="synonym">Osteoglossum formosum</name>
    <dbReference type="NCBI Taxonomy" id="113540"/>
    <lineage>
        <taxon>Eukaryota</taxon>
        <taxon>Metazoa</taxon>
        <taxon>Chordata</taxon>
        <taxon>Craniata</taxon>
        <taxon>Vertebrata</taxon>
        <taxon>Euteleostomi</taxon>
        <taxon>Actinopterygii</taxon>
        <taxon>Neopterygii</taxon>
        <taxon>Teleostei</taxon>
        <taxon>Osteoglossocephala</taxon>
        <taxon>Osteoglossomorpha</taxon>
        <taxon>Osteoglossiformes</taxon>
        <taxon>Osteoglossidae</taxon>
        <taxon>Scleropages</taxon>
    </lineage>
</organism>
<comment type="similarity">
    <text evidence="3">Belongs to the LEAP2 family.</text>
</comment>
<evidence type="ECO:0000256" key="8">
    <source>
        <dbReference type="ARBA" id="ARBA00022729"/>
    </source>
</evidence>
<comment type="function">
    <text evidence="1">Has an antimicrobial activity.</text>
</comment>
<evidence type="ECO:0000313" key="12">
    <source>
        <dbReference type="Ensembl" id="ENSSFOP00015043843.1"/>
    </source>
</evidence>
<keyword evidence="13" id="KW-1185">Reference proteome</keyword>
<keyword evidence="10" id="KW-1015">Disulfide bond</keyword>
<reference evidence="12 13" key="1">
    <citation type="submission" date="2019-04" db="EMBL/GenBank/DDBJ databases">
        <authorList>
            <consortium name="Wellcome Sanger Institute Data Sharing"/>
        </authorList>
    </citation>
    <scope>NUCLEOTIDE SEQUENCE [LARGE SCALE GENOMIC DNA]</scope>
</reference>
<sequence>RGSWWCSRFGLSLLLGGCRVQVQTAPVSYGAGLIQRAKRSLLWRWNTLRPVGASCRDHAECGTKYCREQTCSFRVFSS</sequence>
<evidence type="ECO:0000256" key="9">
    <source>
        <dbReference type="ARBA" id="ARBA00023022"/>
    </source>
</evidence>
<dbReference type="GO" id="GO:0005576">
    <property type="term" value="C:extracellular region"/>
    <property type="evidence" value="ECO:0007669"/>
    <property type="project" value="UniProtKB-SubCell"/>
</dbReference>
<dbReference type="Pfam" id="PF07359">
    <property type="entry name" value="LEAP-2"/>
    <property type="match status" value="1"/>
</dbReference>
<evidence type="ECO:0000256" key="6">
    <source>
        <dbReference type="ARBA" id="ARBA00022529"/>
    </source>
</evidence>
<evidence type="ECO:0000256" key="2">
    <source>
        <dbReference type="ARBA" id="ARBA00004613"/>
    </source>
</evidence>
<proteinExistence type="inferred from homology"/>
<keyword evidence="6" id="KW-0929">Antimicrobial</keyword>
<evidence type="ECO:0000256" key="11">
    <source>
        <dbReference type="SAM" id="SignalP"/>
    </source>
</evidence>
<comment type="subcellular location">
    <subcellularLocation>
        <location evidence="2">Secreted</location>
    </subcellularLocation>
</comment>
<dbReference type="GeneTree" id="ENSGT01030000235124"/>
<name>A0A8C9STD5_SCLFO</name>
<evidence type="ECO:0000313" key="13">
    <source>
        <dbReference type="Proteomes" id="UP000694397"/>
    </source>
</evidence>
<dbReference type="Proteomes" id="UP000694397">
    <property type="component" value="Chromosome 6"/>
</dbReference>
<feature type="chain" id="PRO_5034180567" description="Liver-expressed antimicrobial peptide 2" evidence="11">
    <location>
        <begin position="25"/>
        <end position="78"/>
    </location>
</feature>
<evidence type="ECO:0000256" key="5">
    <source>
        <dbReference type="ARBA" id="ARBA00022525"/>
    </source>
</evidence>
<dbReference type="OrthoDB" id="8567247at2759"/>
<evidence type="ECO:0000256" key="10">
    <source>
        <dbReference type="ARBA" id="ARBA00023157"/>
    </source>
</evidence>
<dbReference type="Ensembl" id="ENSSFOT00015078907.1">
    <property type="protein sequence ID" value="ENSSFOP00015043843.1"/>
    <property type="gene ID" value="ENSSFOG00015032900.1"/>
</dbReference>
<dbReference type="PANTHER" id="PTHR21007:SF1">
    <property type="entry name" value="LIVER-EXPRESSED ANTIMICROBIAL PEPTIDE 2"/>
    <property type="match status" value="1"/>
</dbReference>